<proteinExistence type="inferred from homology"/>
<evidence type="ECO:0000259" key="9">
    <source>
        <dbReference type="Pfam" id="PF01035"/>
    </source>
</evidence>
<dbReference type="InterPro" id="IPR036631">
    <property type="entry name" value="MGMT_N_sf"/>
</dbReference>
<comment type="similarity">
    <text evidence="2">Belongs to the MGMT family.</text>
</comment>
<evidence type="ECO:0000256" key="8">
    <source>
        <dbReference type="ARBA" id="ARBA00049348"/>
    </source>
</evidence>
<evidence type="ECO:0000313" key="10">
    <source>
        <dbReference type="EMBL" id="KAD4007198.1"/>
    </source>
</evidence>
<dbReference type="GO" id="GO:0006281">
    <property type="term" value="P:DNA repair"/>
    <property type="evidence" value="ECO:0007669"/>
    <property type="project" value="UniProtKB-KW"/>
</dbReference>
<comment type="catalytic activity">
    <reaction evidence="8">
        <text>a 6-O-methyl-2'-deoxyguanosine in DNA + L-cysteinyl-[protein] = S-methyl-L-cysteinyl-[protein] + a 2'-deoxyguanosine in DNA</text>
        <dbReference type="Rhea" id="RHEA:24000"/>
        <dbReference type="Rhea" id="RHEA-COMP:10131"/>
        <dbReference type="Rhea" id="RHEA-COMP:10132"/>
        <dbReference type="Rhea" id="RHEA-COMP:11367"/>
        <dbReference type="Rhea" id="RHEA-COMP:11368"/>
        <dbReference type="ChEBI" id="CHEBI:29950"/>
        <dbReference type="ChEBI" id="CHEBI:82612"/>
        <dbReference type="ChEBI" id="CHEBI:85445"/>
        <dbReference type="ChEBI" id="CHEBI:85448"/>
        <dbReference type="EC" id="2.1.1.63"/>
    </reaction>
</comment>
<comment type="caution">
    <text evidence="10">The sequence shown here is derived from an EMBL/GenBank/DDBJ whole genome shotgun (WGS) entry which is preliminary data.</text>
</comment>
<evidence type="ECO:0000313" key="11">
    <source>
        <dbReference type="Proteomes" id="UP000326852"/>
    </source>
</evidence>
<dbReference type="PANTHER" id="PTHR10815">
    <property type="entry name" value="METHYLATED-DNA--PROTEIN-CYSTEINE METHYLTRANSFERASE"/>
    <property type="match status" value="1"/>
</dbReference>
<dbReference type="GO" id="GO:0003908">
    <property type="term" value="F:methylated-DNA-[protein]-cysteine S-methyltransferase activity"/>
    <property type="evidence" value="ECO:0007669"/>
    <property type="project" value="UniProtKB-EC"/>
</dbReference>
<name>A0A5N6MRW0_9MICC</name>
<dbReference type="SUPFAM" id="SSF53155">
    <property type="entry name" value="Methylated DNA-protein cysteine methyltransferase domain"/>
    <property type="match status" value="1"/>
</dbReference>
<dbReference type="Pfam" id="PF01035">
    <property type="entry name" value="DNA_binding_1"/>
    <property type="match status" value="1"/>
</dbReference>
<dbReference type="SUPFAM" id="SSF46767">
    <property type="entry name" value="Methylated DNA-protein cysteine methyltransferase, C-terminal domain"/>
    <property type="match status" value="1"/>
</dbReference>
<accession>A0A5N6MRW0</accession>
<dbReference type="AlphaFoldDB" id="A0A5N6MRW0"/>
<evidence type="ECO:0000256" key="2">
    <source>
        <dbReference type="ARBA" id="ARBA00008711"/>
    </source>
</evidence>
<reference evidence="10 11" key="1">
    <citation type="submission" date="2019-08" db="EMBL/GenBank/DDBJ databases">
        <title>Arthrobacter sp. nov., isolated from plateau pika and Tibetan wild ass.</title>
        <authorList>
            <person name="Ge Y."/>
        </authorList>
    </citation>
    <scope>NUCLEOTIDE SEQUENCE [LARGE SCALE GENOMIC DNA]</scope>
    <source>
        <strain evidence="10 11">785</strain>
    </source>
</reference>
<evidence type="ECO:0000256" key="6">
    <source>
        <dbReference type="ARBA" id="ARBA00022763"/>
    </source>
</evidence>
<dbReference type="EC" id="2.1.1.63" evidence="3"/>
<keyword evidence="7" id="KW-0234">DNA repair</keyword>
<dbReference type="NCBIfam" id="TIGR00589">
    <property type="entry name" value="ogt"/>
    <property type="match status" value="1"/>
</dbReference>
<dbReference type="InterPro" id="IPR036217">
    <property type="entry name" value="MethylDNA_cys_MeTrfase_DNAb"/>
</dbReference>
<feature type="domain" description="Methylated-DNA-[protein]-cysteine S-methyltransferase DNA binding" evidence="9">
    <location>
        <begin position="77"/>
        <end position="156"/>
    </location>
</feature>
<keyword evidence="4 10" id="KW-0489">Methyltransferase</keyword>
<keyword evidence="6" id="KW-0227">DNA damage</keyword>
<dbReference type="Proteomes" id="UP000326852">
    <property type="component" value="Unassembled WGS sequence"/>
</dbReference>
<keyword evidence="11" id="KW-1185">Reference proteome</keyword>
<dbReference type="EMBL" id="VTFX01000002">
    <property type="protein sequence ID" value="KAD4007198.1"/>
    <property type="molecule type" value="Genomic_DNA"/>
</dbReference>
<comment type="catalytic activity">
    <reaction evidence="1">
        <text>a 4-O-methyl-thymidine in DNA + L-cysteinyl-[protein] = a thymidine in DNA + S-methyl-L-cysteinyl-[protein]</text>
        <dbReference type="Rhea" id="RHEA:53428"/>
        <dbReference type="Rhea" id="RHEA-COMP:10131"/>
        <dbReference type="Rhea" id="RHEA-COMP:10132"/>
        <dbReference type="Rhea" id="RHEA-COMP:13555"/>
        <dbReference type="Rhea" id="RHEA-COMP:13556"/>
        <dbReference type="ChEBI" id="CHEBI:29950"/>
        <dbReference type="ChEBI" id="CHEBI:82612"/>
        <dbReference type="ChEBI" id="CHEBI:137386"/>
        <dbReference type="ChEBI" id="CHEBI:137387"/>
        <dbReference type="EC" id="2.1.1.63"/>
    </reaction>
</comment>
<dbReference type="GO" id="GO:0032259">
    <property type="term" value="P:methylation"/>
    <property type="evidence" value="ECO:0007669"/>
    <property type="project" value="UniProtKB-KW"/>
</dbReference>
<dbReference type="RefSeq" id="WP_152271852.1">
    <property type="nucleotide sequence ID" value="NZ_VTFX01000002.1"/>
</dbReference>
<dbReference type="CDD" id="cd06445">
    <property type="entry name" value="ATase"/>
    <property type="match status" value="1"/>
</dbReference>
<dbReference type="InterPro" id="IPR036388">
    <property type="entry name" value="WH-like_DNA-bd_sf"/>
</dbReference>
<evidence type="ECO:0000256" key="1">
    <source>
        <dbReference type="ARBA" id="ARBA00001286"/>
    </source>
</evidence>
<dbReference type="Gene3D" id="1.10.10.10">
    <property type="entry name" value="Winged helix-like DNA-binding domain superfamily/Winged helix DNA-binding domain"/>
    <property type="match status" value="1"/>
</dbReference>
<protein>
    <recommendedName>
        <fullName evidence="3">methylated-DNA--[protein]-cysteine S-methyltransferase</fullName>
        <ecNumber evidence="3">2.1.1.63</ecNumber>
    </recommendedName>
</protein>
<dbReference type="FunFam" id="1.10.10.10:FF:000214">
    <property type="entry name" value="Methylated-DNA--protein-cysteine methyltransferase"/>
    <property type="match status" value="1"/>
</dbReference>
<evidence type="ECO:0000256" key="3">
    <source>
        <dbReference type="ARBA" id="ARBA00011918"/>
    </source>
</evidence>
<dbReference type="Gene3D" id="3.30.160.70">
    <property type="entry name" value="Methylated DNA-protein cysteine methyltransferase domain"/>
    <property type="match status" value="1"/>
</dbReference>
<dbReference type="InterPro" id="IPR014048">
    <property type="entry name" value="MethylDNA_cys_MeTrfase_DNA-bd"/>
</dbReference>
<keyword evidence="5 10" id="KW-0808">Transferase</keyword>
<organism evidence="10 11">
    <name type="scientific">Arthrobacter yangruifuii</name>
    <dbReference type="NCBI Taxonomy" id="2606616"/>
    <lineage>
        <taxon>Bacteria</taxon>
        <taxon>Bacillati</taxon>
        <taxon>Actinomycetota</taxon>
        <taxon>Actinomycetes</taxon>
        <taxon>Micrococcales</taxon>
        <taxon>Micrococcaceae</taxon>
        <taxon>Arthrobacter</taxon>
    </lineage>
</organism>
<evidence type="ECO:0000256" key="7">
    <source>
        <dbReference type="ARBA" id="ARBA00023204"/>
    </source>
</evidence>
<dbReference type="PANTHER" id="PTHR10815:SF5">
    <property type="entry name" value="METHYLATED-DNA--PROTEIN-CYSTEINE METHYLTRANSFERASE"/>
    <property type="match status" value="1"/>
</dbReference>
<evidence type="ECO:0000256" key="5">
    <source>
        <dbReference type="ARBA" id="ARBA00022679"/>
    </source>
</evidence>
<evidence type="ECO:0000256" key="4">
    <source>
        <dbReference type="ARBA" id="ARBA00022603"/>
    </source>
</evidence>
<sequence>MITHKSVTSPIGMLTLTALDGVLASVRLGPPPASAGGGPPYGLAAEDGFEDVERQLSEYFEGTRCCFTVDTNPLGTEFQRRVWEQVACIGYGRTASYKELAVRLGDAAKARSVGAALAHNPLNLIVPTHRVVGSRGALTGYSGGVDAKRYLIELERAPQTEQLRRTCLPADSVPA</sequence>
<gene>
    <name evidence="10" type="ORF">GD627_06445</name>
</gene>